<dbReference type="EMBL" id="MF086590">
    <property type="protein sequence ID" value="AWX63813.1"/>
    <property type="molecule type" value="mRNA"/>
</dbReference>
<dbReference type="InterPro" id="IPR032675">
    <property type="entry name" value="LRR_dom_sf"/>
</dbReference>
<dbReference type="InterPro" id="IPR035897">
    <property type="entry name" value="Toll_tir_struct_dom_sf"/>
</dbReference>
<comment type="similarity">
    <text evidence="2">Belongs to the Toll-like receptor family.</text>
</comment>
<comment type="subcellular location">
    <subcellularLocation>
        <location evidence="1">Membrane</location>
        <topology evidence="1">Single-pass type I membrane protein</topology>
    </subcellularLocation>
</comment>
<dbReference type="SUPFAM" id="SSF52047">
    <property type="entry name" value="RNI-like"/>
    <property type="match status" value="1"/>
</dbReference>
<keyword evidence="6" id="KW-0677">Repeat</keyword>
<dbReference type="InterPro" id="IPR003591">
    <property type="entry name" value="Leu-rich_rpt_typical-subtyp"/>
</dbReference>
<feature type="transmembrane region" description="Helical" evidence="11">
    <location>
        <begin position="686"/>
        <end position="711"/>
    </location>
</feature>
<dbReference type="InterPro" id="IPR001611">
    <property type="entry name" value="Leu-rich_rpt"/>
</dbReference>
<evidence type="ECO:0000256" key="11">
    <source>
        <dbReference type="SAM" id="Phobius"/>
    </source>
</evidence>
<dbReference type="Gene3D" id="3.40.50.10140">
    <property type="entry name" value="Toll/interleukin-1 receptor homology (TIR) domain"/>
    <property type="match status" value="1"/>
</dbReference>
<evidence type="ECO:0000256" key="12">
    <source>
        <dbReference type="SAM" id="SignalP"/>
    </source>
</evidence>
<keyword evidence="7 11" id="KW-1133">Transmembrane helix</keyword>
<evidence type="ECO:0000256" key="2">
    <source>
        <dbReference type="ARBA" id="ARBA00009634"/>
    </source>
</evidence>
<dbReference type="SUPFAM" id="SSF52058">
    <property type="entry name" value="L domain-like"/>
    <property type="match status" value="1"/>
</dbReference>
<evidence type="ECO:0000256" key="1">
    <source>
        <dbReference type="ARBA" id="ARBA00004479"/>
    </source>
</evidence>
<dbReference type="GO" id="GO:0006955">
    <property type="term" value="P:immune response"/>
    <property type="evidence" value="ECO:0007669"/>
    <property type="project" value="InterPro"/>
</dbReference>
<dbReference type="SMART" id="SM00365">
    <property type="entry name" value="LRR_SD22"/>
    <property type="match status" value="3"/>
</dbReference>
<dbReference type="InterPro" id="IPR017241">
    <property type="entry name" value="Toll-like_receptor"/>
</dbReference>
<evidence type="ECO:0000256" key="4">
    <source>
        <dbReference type="ARBA" id="ARBA00022692"/>
    </source>
</evidence>
<protein>
    <submittedName>
        <fullName evidence="14">Toll-like receptor f</fullName>
    </submittedName>
</protein>
<dbReference type="AlphaFoldDB" id="A0A4P2TDI1"/>
<dbReference type="PANTHER" id="PTHR24365:SF541">
    <property type="entry name" value="PROTEIN TOLL-RELATED"/>
    <property type="match status" value="1"/>
</dbReference>
<dbReference type="PROSITE" id="PS51257">
    <property type="entry name" value="PROKAR_LIPOPROTEIN"/>
    <property type="match status" value="1"/>
</dbReference>
<dbReference type="SMART" id="SM00369">
    <property type="entry name" value="LRR_TYP"/>
    <property type="match status" value="9"/>
</dbReference>
<keyword evidence="8 11" id="KW-0472">Membrane</keyword>
<feature type="chain" id="PRO_5020464245" evidence="12">
    <location>
        <begin position="25"/>
        <end position="879"/>
    </location>
</feature>
<evidence type="ECO:0000256" key="10">
    <source>
        <dbReference type="ARBA" id="ARBA00023180"/>
    </source>
</evidence>
<evidence type="ECO:0000256" key="9">
    <source>
        <dbReference type="ARBA" id="ARBA00023170"/>
    </source>
</evidence>
<feature type="signal peptide" evidence="12">
    <location>
        <begin position="1"/>
        <end position="24"/>
    </location>
</feature>
<evidence type="ECO:0000256" key="5">
    <source>
        <dbReference type="ARBA" id="ARBA00022729"/>
    </source>
</evidence>
<reference evidence="14" key="1">
    <citation type="submission" date="2017-05" db="EMBL/GenBank/DDBJ databases">
        <title>Identification and response to different pathogenic stimulation of Toll-like receptor f gene in Cyclina sinensis.</title>
        <authorList>
            <person name="Pan B."/>
            <person name="Ren Y."/>
            <person name="Yang Y."/>
        </authorList>
    </citation>
    <scope>NUCLEOTIDE SEQUENCE</scope>
    <source>
        <tissue evidence="14">Blood</tissue>
    </source>
</reference>
<keyword evidence="4 11" id="KW-0812">Transmembrane</keyword>
<dbReference type="PROSITE" id="PS50104">
    <property type="entry name" value="TIR"/>
    <property type="match status" value="1"/>
</dbReference>
<evidence type="ECO:0000256" key="3">
    <source>
        <dbReference type="ARBA" id="ARBA00022614"/>
    </source>
</evidence>
<sequence>MVIRLISSLAVLCSCFWTSSWTAAMPDCKISHLDDKSFVECGKKGYAMLCDHLSLKQVPQAYPKPVNKTEFTPPLCLLDLGYNDFNRLENKSFVDVVNLNSTEILWLYLHFSNLSYIASDAFENLTQLLYLNLSGNNLHLSDSFGQGVFNPLVNLQFINLKKNHFETFEKIGSELSVLKALTVLEINLCEACVFGADFRMLTKLVKLGLAGRSENDCYKPVVRNETFLYVTGVQELFLSSCSINTIERNAFSYFTNLTLLDISYNQGLNFTGMNEALFGLRNSSTLKTLNVNRINPIYEAGITLELSHIENLKTLRSLTYLHMDLNKIEVFDENILNPYQLPSTLRDFTLSGNRLTYGNYTRFIQNANGIKSLDISRQHLNFDPFKHEHYGVEMSAYLRNLRLYRNSSILATMNNDCPLLCDISLPSSLEKIKWRKSFLNVEIKTPIRICASGLKYLDVSFNLITNLNEIVCGLDNLTYLDISENYCSEIQPAFFKKLTSLNFLNISENMLGQSLHPDNSQRGDKLFKGQQNLTVLDLSSNKITHLSKDIFKPLTNLRHLNLSDNMIEEWNSSLENILCLHDINLSGNKLYGLPESLTNYLNSLLDKDCCKNKSTCVEVNLSSNPIECTCKTLPFLKWMRYSRVVVLFLPNDVCRLNGENYRFDSNENLEHLISILVNDKCRDRSWVIWTVSIACVAVTFIVSVGISFFVYRNRWKLRYIYYSRNRRYRHEGFERLFENDAFVSYAKNSASFIKNQMVPVLEKQHQLHLWVADRNSLPGTSIAENIIHGIYNSRKSVLLINREYLNDNWCDYEMNMAHIESVETKRNLLIVVLMEEIPMQKLPICLLKFLRNERSIEYPEDDRDMSAFWLNLAHEINSS</sequence>
<feature type="domain" description="TIR" evidence="13">
    <location>
        <begin position="737"/>
        <end position="876"/>
    </location>
</feature>
<dbReference type="PANTHER" id="PTHR24365">
    <property type="entry name" value="TOLL-LIKE RECEPTOR"/>
    <property type="match status" value="1"/>
</dbReference>
<evidence type="ECO:0000259" key="13">
    <source>
        <dbReference type="PROSITE" id="PS50104"/>
    </source>
</evidence>
<keyword evidence="3" id="KW-0433">Leucine-rich repeat</keyword>
<evidence type="ECO:0000256" key="7">
    <source>
        <dbReference type="ARBA" id="ARBA00022989"/>
    </source>
</evidence>
<dbReference type="GO" id="GO:0004888">
    <property type="term" value="F:transmembrane signaling receptor activity"/>
    <property type="evidence" value="ECO:0007669"/>
    <property type="project" value="InterPro"/>
</dbReference>
<keyword evidence="10" id="KW-0325">Glycoprotein</keyword>
<dbReference type="PROSITE" id="PS51450">
    <property type="entry name" value="LRR"/>
    <property type="match status" value="2"/>
</dbReference>
<evidence type="ECO:0000313" key="14">
    <source>
        <dbReference type="EMBL" id="AWX63813.1"/>
    </source>
</evidence>
<keyword evidence="9 14" id="KW-0675">Receptor</keyword>
<proteinExistence type="evidence at transcript level"/>
<dbReference type="Pfam" id="PF13676">
    <property type="entry name" value="TIR_2"/>
    <property type="match status" value="1"/>
</dbReference>
<dbReference type="SUPFAM" id="SSF52200">
    <property type="entry name" value="Toll/Interleukin receptor TIR domain"/>
    <property type="match status" value="1"/>
</dbReference>
<dbReference type="PIRSF" id="PIRSF037595">
    <property type="entry name" value="Toll-like_receptor"/>
    <property type="match status" value="1"/>
</dbReference>
<organism evidence="14">
    <name type="scientific">Cyclina sinensis</name>
    <name type="common">Venus clam</name>
    <dbReference type="NCBI Taxonomy" id="120566"/>
    <lineage>
        <taxon>Eukaryota</taxon>
        <taxon>Metazoa</taxon>
        <taxon>Spiralia</taxon>
        <taxon>Lophotrochozoa</taxon>
        <taxon>Mollusca</taxon>
        <taxon>Bivalvia</taxon>
        <taxon>Autobranchia</taxon>
        <taxon>Heteroconchia</taxon>
        <taxon>Euheterodonta</taxon>
        <taxon>Imparidentia</taxon>
        <taxon>Neoheterodontei</taxon>
        <taxon>Venerida</taxon>
        <taxon>Veneroidea</taxon>
        <taxon>Veneridae</taxon>
        <taxon>Cyclina</taxon>
    </lineage>
</organism>
<dbReference type="Gene3D" id="3.80.10.10">
    <property type="entry name" value="Ribonuclease Inhibitor"/>
    <property type="match status" value="5"/>
</dbReference>
<name>A0A4P2TDI1_CYCSN</name>
<keyword evidence="5 12" id="KW-0732">Signal</keyword>
<dbReference type="InterPro" id="IPR000157">
    <property type="entry name" value="TIR_dom"/>
</dbReference>
<evidence type="ECO:0000256" key="6">
    <source>
        <dbReference type="ARBA" id="ARBA00022737"/>
    </source>
</evidence>
<dbReference type="GO" id="GO:0005886">
    <property type="term" value="C:plasma membrane"/>
    <property type="evidence" value="ECO:0007669"/>
    <property type="project" value="TreeGrafter"/>
</dbReference>
<dbReference type="SMART" id="SM00255">
    <property type="entry name" value="TIR"/>
    <property type="match status" value="1"/>
</dbReference>
<evidence type="ECO:0000256" key="8">
    <source>
        <dbReference type="ARBA" id="ARBA00023136"/>
    </source>
</evidence>
<accession>A0A4P2TDI1</accession>
<dbReference type="GO" id="GO:0002224">
    <property type="term" value="P:toll-like receptor signaling pathway"/>
    <property type="evidence" value="ECO:0007669"/>
    <property type="project" value="InterPro"/>
</dbReference>
<dbReference type="Pfam" id="PF13855">
    <property type="entry name" value="LRR_8"/>
    <property type="match status" value="3"/>
</dbReference>